<dbReference type="InterPro" id="IPR013520">
    <property type="entry name" value="Ribonucl_H"/>
</dbReference>
<protein>
    <submittedName>
        <fullName evidence="3">DNA polymerase III subunit epsilon</fullName>
    </submittedName>
</protein>
<dbReference type="Pfam" id="PF00533">
    <property type="entry name" value="BRCT"/>
    <property type="match status" value="1"/>
</dbReference>
<dbReference type="OrthoDB" id="190275at2"/>
<dbReference type="HOGENOM" id="CLU_029910_2_1_11"/>
<dbReference type="InterPro" id="IPR029024">
    <property type="entry name" value="TerB-like"/>
</dbReference>
<dbReference type="SUPFAM" id="SSF158682">
    <property type="entry name" value="TerB-like"/>
    <property type="match status" value="1"/>
</dbReference>
<dbReference type="PANTHER" id="PTHR30231">
    <property type="entry name" value="DNA POLYMERASE III SUBUNIT EPSILON"/>
    <property type="match status" value="1"/>
</dbReference>
<reference evidence="3 4" key="1">
    <citation type="submission" date="2014-07" db="EMBL/GenBank/DDBJ databases">
        <title>Whole Genome Sequence of the Amycolatopsis methanolica 239.</title>
        <authorList>
            <person name="Tang B."/>
        </authorList>
    </citation>
    <scope>NUCLEOTIDE SEQUENCE [LARGE SCALE GENOMIC DNA]</scope>
    <source>
        <strain evidence="3 4">239</strain>
    </source>
</reference>
<name>A0A076MST8_AMYME</name>
<evidence type="ECO:0000256" key="1">
    <source>
        <dbReference type="SAM" id="MobiDB-lite"/>
    </source>
</evidence>
<feature type="region of interest" description="Disordered" evidence="1">
    <location>
        <begin position="315"/>
        <end position="336"/>
    </location>
</feature>
<dbReference type="STRING" id="1068978.AMETH_3911"/>
<dbReference type="GO" id="GO:0008408">
    <property type="term" value="F:3'-5' exonuclease activity"/>
    <property type="evidence" value="ECO:0007669"/>
    <property type="project" value="TreeGrafter"/>
</dbReference>
<gene>
    <name evidence="3" type="primary">dnaQ</name>
    <name evidence="3" type="ORF">AMETH_3911</name>
</gene>
<evidence type="ECO:0000313" key="3">
    <source>
        <dbReference type="EMBL" id="AIJ24003.1"/>
    </source>
</evidence>
<dbReference type="InterPro" id="IPR036397">
    <property type="entry name" value="RNaseH_sf"/>
</dbReference>
<dbReference type="CDD" id="cd06127">
    <property type="entry name" value="DEDDh"/>
    <property type="match status" value="1"/>
</dbReference>
<sequence>MNGLRGFAVVDTETTGLLPGFHHRVAEIAVVHLDPDGTVTGEWTTLINPDRDLGPQAIHGIRAAEVRRAPRFEHIAGDLIELLRGRVVASHNWPFDAMHLHAEFERLGVTSPLDADAGVCTMRTAARAMPLRGRSLIDCCTAAGLPPMNWHTARDDAMGAAMLLAHLLQRFPEAVRTTEQQLRVSRWAWPSLPCGAAAPAHRTPLGQVEPHFLARLVERLPHDDEPQVDAYFAMLDAALLDRRISASEADALIELAHQLGLHRADALAAHYSYLRDLARAAWSDDVITDEERHDLVTVAILLGLDPALVEAVLEEEQPDRARTASPGVATPGGLTMRPGDRVVLTGEMQLARAEITQRAAAAGLRITGSVSGRTDLLVAADPDSLSGKANRARELGIPIVDEHAFLRVLQSLPMAA</sequence>
<dbReference type="GO" id="GO:0005829">
    <property type="term" value="C:cytosol"/>
    <property type="evidence" value="ECO:0007669"/>
    <property type="project" value="TreeGrafter"/>
</dbReference>
<dbReference type="Gene3D" id="3.30.420.10">
    <property type="entry name" value="Ribonuclease H-like superfamily/Ribonuclease H"/>
    <property type="match status" value="1"/>
</dbReference>
<dbReference type="GO" id="GO:0045004">
    <property type="term" value="P:DNA replication proofreading"/>
    <property type="evidence" value="ECO:0007669"/>
    <property type="project" value="TreeGrafter"/>
</dbReference>
<dbReference type="Proteomes" id="UP000062973">
    <property type="component" value="Chromosome"/>
</dbReference>
<dbReference type="PATRIC" id="fig|1068978.7.peg.4190"/>
<dbReference type="SMART" id="SM00479">
    <property type="entry name" value="EXOIII"/>
    <property type="match status" value="1"/>
</dbReference>
<dbReference type="PANTHER" id="PTHR30231:SF41">
    <property type="entry name" value="DNA POLYMERASE III SUBUNIT EPSILON"/>
    <property type="match status" value="1"/>
</dbReference>
<dbReference type="SUPFAM" id="SSF52113">
    <property type="entry name" value="BRCT domain"/>
    <property type="match status" value="1"/>
</dbReference>
<feature type="domain" description="Exonuclease" evidence="2">
    <location>
        <begin position="6"/>
        <end position="173"/>
    </location>
</feature>
<dbReference type="CDD" id="cd17748">
    <property type="entry name" value="BRCT_DNA_ligase_like"/>
    <property type="match status" value="1"/>
</dbReference>
<dbReference type="RefSeq" id="WP_017982841.1">
    <property type="nucleotide sequence ID" value="NZ_AQUL01000001.1"/>
</dbReference>
<evidence type="ECO:0000313" key="4">
    <source>
        <dbReference type="Proteomes" id="UP000062973"/>
    </source>
</evidence>
<dbReference type="Pfam" id="PF00929">
    <property type="entry name" value="RNase_T"/>
    <property type="match status" value="1"/>
</dbReference>
<dbReference type="Gene3D" id="3.40.50.10190">
    <property type="entry name" value="BRCT domain"/>
    <property type="match status" value="1"/>
</dbReference>
<dbReference type="SUPFAM" id="SSF53098">
    <property type="entry name" value="Ribonuclease H-like"/>
    <property type="match status" value="1"/>
</dbReference>
<organism evidence="3 4">
    <name type="scientific">Amycolatopsis methanolica 239</name>
    <dbReference type="NCBI Taxonomy" id="1068978"/>
    <lineage>
        <taxon>Bacteria</taxon>
        <taxon>Bacillati</taxon>
        <taxon>Actinomycetota</taxon>
        <taxon>Actinomycetes</taxon>
        <taxon>Pseudonocardiales</taxon>
        <taxon>Pseudonocardiaceae</taxon>
        <taxon>Amycolatopsis</taxon>
        <taxon>Amycolatopsis methanolica group</taxon>
    </lineage>
</organism>
<dbReference type="GO" id="GO:0003676">
    <property type="term" value="F:nucleic acid binding"/>
    <property type="evidence" value="ECO:0007669"/>
    <property type="project" value="InterPro"/>
</dbReference>
<dbReference type="KEGG" id="amq:AMETH_3911"/>
<dbReference type="AlphaFoldDB" id="A0A076MST8"/>
<accession>A0A076MST8</accession>
<keyword evidence="4" id="KW-1185">Reference proteome</keyword>
<dbReference type="InterPro" id="IPR001357">
    <property type="entry name" value="BRCT_dom"/>
</dbReference>
<dbReference type="EMBL" id="CP009110">
    <property type="protein sequence ID" value="AIJ24003.1"/>
    <property type="molecule type" value="Genomic_DNA"/>
</dbReference>
<proteinExistence type="predicted"/>
<dbReference type="eggNOG" id="COG0847">
    <property type="taxonomic scope" value="Bacteria"/>
</dbReference>
<dbReference type="InterPro" id="IPR036420">
    <property type="entry name" value="BRCT_dom_sf"/>
</dbReference>
<dbReference type="InterPro" id="IPR012337">
    <property type="entry name" value="RNaseH-like_sf"/>
</dbReference>
<evidence type="ECO:0000259" key="2">
    <source>
        <dbReference type="SMART" id="SM00479"/>
    </source>
</evidence>